<name>A0A6A5Y4F8_9PLEO</name>
<dbReference type="GeneID" id="54287150"/>
<dbReference type="AlphaFoldDB" id="A0A6A5Y4F8"/>
<organism evidence="3 4">
    <name type="scientific">Aaosphaeria arxii CBS 175.79</name>
    <dbReference type="NCBI Taxonomy" id="1450172"/>
    <lineage>
        <taxon>Eukaryota</taxon>
        <taxon>Fungi</taxon>
        <taxon>Dikarya</taxon>
        <taxon>Ascomycota</taxon>
        <taxon>Pezizomycotina</taxon>
        <taxon>Dothideomycetes</taxon>
        <taxon>Pleosporomycetidae</taxon>
        <taxon>Pleosporales</taxon>
        <taxon>Pleosporales incertae sedis</taxon>
        <taxon>Aaosphaeria</taxon>
    </lineage>
</organism>
<dbReference type="OrthoDB" id="2288928at2759"/>
<protein>
    <recommendedName>
        <fullName evidence="2">Heterokaryon incompatibility domain-containing protein</fullName>
    </recommendedName>
</protein>
<gene>
    <name evidence="3" type="ORF">BU24DRAFT_429543</name>
</gene>
<feature type="region of interest" description="Disordered" evidence="1">
    <location>
        <begin position="1"/>
        <end position="27"/>
    </location>
</feature>
<evidence type="ECO:0000313" key="3">
    <source>
        <dbReference type="EMBL" id="KAF2020388.1"/>
    </source>
</evidence>
<evidence type="ECO:0000313" key="4">
    <source>
        <dbReference type="Proteomes" id="UP000799778"/>
    </source>
</evidence>
<sequence>MLDIRVIRDSAAPTEPKENIATADTPSDQSFTNVDLNFVCAFVHKKRRLHREKPEAGQKQRHGFQHLRQGEIRVLELYPGSRDEKMGGTLRVVSIDFEYPSVSEQNGINQARQTNHGVNLDSSEPVWYTALSYVWGPHVFDHQIVIDNISFWITGSLASALQQLRSKTNNVREKECQIPLMGAIYSHATNVLIWLGDEGGHADPGLAIEIMQDIHSRLQLVDQETGPGEFERLHLPPSNDRSWWELKRLMSNPWTRRTWTIQEACLANSLFVGYGDVVENWDDMITWFWTLRESGLLKWLRTNEEINRLWAPSTATRVGEGEIVRYIQETRAMKRTRDKVYGLLGLTELTIKPDYSLSKSHLDVFREACVSQMPENTYRILSCIDHDQPLHPSWVPDWSTPRVTQALGYSTKAWTLYHAGGGHLGYRGSSYKSTLSEDGLKLTLSGKIFDTIAAIGCVVDNPVLDIEDPTAKNQAWAGYTELALLARAVARYATISVALYDAFWQTLLAGRDGSGVKKPSRDHEEIFSLILDSSTGQMPSLPGQTYGPRRVKELFTMASLKRRRPAKILADLRVAFEAAMAKRRFAVTTKGYFALVPRGARIGDMVVVFQWACVPFILRESDATYTTGKEGFELLGETYVHGIMGGEIAEDNIGFRDIVLV</sequence>
<reference evidence="3" key="1">
    <citation type="journal article" date="2020" name="Stud. Mycol.">
        <title>101 Dothideomycetes genomes: a test case for predicting lifestyles and emergence of pathogens.</title>
        <authorList>
            <person name="Haridas S."/>
            <person name="Albert R."/>
            <person name="Binder M."/>
            <person name="Bloem J."/>
            <person name="Labutti K."/>
            <person name="Salamov A."/>
            <person name="Andreopoulos B."/>
            <person name="Baker S."/>
            <person name="Barry K."/>
            <person name="Bills G."/>
            <person name="Bluhm B."/>
            <person name="Cannon C."/>
            <person name="Castanera R."/>
            <person name="Culley D."/>
            <person name="Daum C."/>
            <person name="Ezra D."/>
            <person name="Gonzalez J."/>
            <person name="Henrissat B."/>
            <person name="Kuo A."/>
            <person name="Liang C."/>
            <person name="Lipzen A."/>
            <person name="Lutzoni F."/>
            <person name="Magnuson J."/>
            <person name="Mondo S."/>
            <person name="Nolan M."/>
            <person name="Ohm R."/>
            <person name="Pangilinan J."/>
            <person name="Park H.-J."/>
            <person name="Ramirez L."/>
            <person name="Alfaro M."/>
            <person name="Sun H."/>
            <person name="Tritt A."/>
            <person name="Yoshinaga Y."/>
            <person name="Zwiers L.-H."/>
            <person name="Turgeon B."/>
            <person name="Goodwin S."/>
            <person name="Spatafora J."/>
            <person name="Crous P."/>
            <person name="Grigoriev I."/>
        </authorList>
    </citation>
    <scope>NUCLEOTIDE SEQUENCE</scope>
    <source>
        <strain evidence="3">CBS 175.79</strain>
    </source>
</reference>
<dbReference type="PANTHER" id="PTHR24148:SF80">
    <property type="entry name" value="HETEROKARYON INCOMPATIBILITY DOMAIN-CONTAINING PROTEIN"/>
    <property type="match status" value="1"/>
</dbReference>
<dbReference type="EMBL" id="ML978066">
    <property type="protein sequence ID" value="KAF2020388.1"/>
    <property type="molecule type" value="Genomic_DNA"/>
</dbReference>
<dbReference type="InterPro" id="IPR010730">
    <property type="entry name" value="HET"/>
</dbReference>
<dbReference type="InterPro" id="IPR052895">
    <property type="entry name" value="HetReg/Transcr_Mod"/>
</dbReference>
<dbReference type="Proteomes" id="UP000799778">
    <property type="component" value="Unassembled WGS sequence"/>
</dbReference>
<dbReference type="PANTHER" id="PTHR24148">
    <property type="entry name" value="ANKYRIN REPEAT DOMAIN-CONTAINING PROTEIN 39 HOMOLOG-RELATED"/>
    <property type="match status" value="1"/>
</dbReference>
<evidence type="ECO:0000256" key="1">
    <source>
        <dbReference type="SAM" id="MobiDB-lite"/>
    </source>
</evidence>
<evidence type="ECO:0000259" key="2">
    <source>
        <dbReference type="Pfam" id="PF06985"/>
    </source>
</evidence>
<feature type="domain" description="Heterokaryon incompatibility" evidence="2">
    <location>
        <begin position="128"/>
        <end position="263"/>
    </location>
</feature>
<dbReference type="Pfam" id="PF26639">
    <property type="entry name" value="Het-6_barrel"/>
    <property type="match status" value="1"/>
</dbReference>
<proteinExistence type="predicted"/>
<accession>A0A6A5Y4F8</accession>
<keyword evidence="4" id="KW-1185">Reference proteome</keyword>
<dbReference type="Pfam" id="PF06985">
    <property type="entry name" value="HET"/>
    <property type="match status" value="1"/>
</dbReference>
<dbReference type="RefSeq" id="XP_033388727.1">
    <property type="nucleotide sequence ID" value="XM_033529753.1"/>
</dbReference>